<evidence type="ECO:0000313" key="3">
    <source>
        <dbReference type="Proteomes" id="UP000762676"/>
    </source>
</evidence>
<evidence type="ECO:0000256" key="1">
    <source>
        <dbReference type="SAM" id="MobiDB-lite"/>
    </source>
</evidence>
<dbReference type="EMBL" id="BMAT01003988">
    <property type="protein sequence ID" value="GFR65941.1"/>
    <property type="molecule type" value="Genomic_DNA"/>
</dbReference>
<dbReference type="AlphaFoldDB" id="A0AAV4EYV2"/>
<feature type="region of interest" description="Disordered" evidence="1">
    <location>
        <begin position="19"/>
        <end position="48"/>
    </location>
</feature>
<comment type="caution">
    <text evidence="2">The sequence shown here is derived from an EMBL/GenBank/DDBJ whole genome shotgun (WGS) entry which is preliminary data.</text>
</comment>
<accession>A0AAV4EYV2</accession>
<reference evidence="2 3" key="1">
    <citation type="journal article" date="2021" name="Elife">
        <title>Chloroplast acquisition without the gene transfer in kleptoplastic sea slugs, Plakobranchus ocellatus.</title>
        <authorList>
            <person name="Maeda T."/>
            <person name="Takahashi S."/>
            <person name="Yoshida T."/>
            <person name="Shimamura S."/>
            <person name="Takaki Y."/>
            <person name="Nagai Y."/>
            <person name="Toyoda A."/>
            <person name="Suzuki Y."/>
            <person name="Arimoto A."/>
            <person name="Ishii H."/>
            <person name="Satoh N."/>
            <person name="Nishiyama T."/>
            <person name="Hasebe M."/>
            <person name="Maruyama T."/>
            <person name="Minagawa J."/>
            <person name="Obokata J."/>
            <person name="Shigenobu S."/>
        </authorList>
    </citation>
    <scope>NUCLEOTIDE SEQUENCE [LARGE SCALE GENOMIC DNA]</scope>
</reference>
<sequence>MDFDIYSATNVSLATAATNNIPLPEEPDTSNANAVSLPEDQYPKTSGTATKITHPLPEDQLLKAQGASDIHVISPSESQTECAAIDGHINTSCVTINSDNEDTSFTELLLGKNAAENTVQHKDYRVSEVMTFTALVANELEFYNYFLGSGEWTEQMDELPHCSLSLPQYPINKRSEFLQSTPPKQPHSGEEKNLYPKKDKYLLRRLNTSVNEPLTSLEEKILKNLVKEN</sequence>
<organism evidence="2 3">
    <name type="scientific">Elysia marginata</name>
    <dbReference type="NCBI Taxonomy" id="1093978"/>
    <lineage>
        <taxon>Eukaryota</taxon>
        <taxon>Metazoa</taxon>
        <taxon>Spiralia</taxon>
        <taxon>Lophotrochozoa</taxon>
        <taxon>Mollusca</taxon>
        <taxon>Gastropoda</taxon>
        <taxon>Heterobranchia</taxon>
        <taxon>Euthyneura</taxon>
        <taxon>Panpulmonata</taxon>
        <taxon>Sacoglossa</taxon>
        <taxon>Placobranchoidea</taxon>
        <taxon>Plakobranchidae</taxon>
        <taxon>Elysia</taxon>
    </lineage>
</organism>
<protein>
    <submittedName>
        <fullName evidence="2">Uncharacterized protein</fullName>
    </submittedName>
</protein>
<feature type="compositionally biased region" description="Basic and acidic residues" evidence="1">
    <location>
        <begin position="187"/>
        <end position="196"/>
    </location>
</feature>
<gene>
    <name evidence="2" type="ORF">ElyMa_001958900</name>
</gene>
<proteinExistence type="predicted"/>
<evidence type="ECO:0000313" key="2">
    <source>
        <dbReference type="EMBL" id="GFR65941.1"/>
    </source>
</evidence>
<feature type="region of interest" description="Disordered" evidence="1">
    <location>
        <begin position="177"/>
        <end position="196"/>
    </location>
</feature>
<dbReference type="Proteomes" id="UP000762676">
    <property type="component" value="Unassembled WGS sequence"/>
</dbReference>
<keyword evidence="3" id="KW-1185">Reference proteome</keyword>
<name>A0AAV4EYV2_9GAST</name>